<dbReference type="CTD" id="36380458"/>
<keyword evidence="9" id="KW-1185">Reference proteome</keyword>
<evidence type="ECO:0000313" key="8">
    <source>
        <dbReference type="EMBL" id="CEF68093.1"/>
    </source>
</evidence>
<dbReference type="GO" id="GO:0005975">
    <property type="term" value="P:carbohydrate metabolic process"/>
    <property type="evidence" value="ECO:0007669"/>
    <property type="project" value="UniProtKB-UniRule"/>
</dbReference>
<dbReference type="InterPro" id="IPR018155">
    <property type="entry name" value="Hyaluronidase"/>
</dbReference>
<accession>A0A090LIY1</accession>
<dbReference type="InterPro" id="IPR013785">
    <property type="entry name" value="Aldolase_TIM"/>
</dbReference>
<dbReference type="WormBase" id="SRAE_2000275100">
    <property type="protein sequence ID" value="SRP06499"/>
    <property type="gene ID" value="WBGene00262965"/>
</dbReference>
<reference evidence="8 9" key="1">
    <citation type="submission" date="2014-09" db="EMBL/GenBank/DDBJ databases">
        <authorList>
            <person name="Martin A.A."/>
        </authorList>
    </citation>
    <scope>NUCLEOTIDE SEQUENCE</scope>
    <source>
        <strain evidence="9">ED321</strain>
        <strain evidence="8">ED321 Heterogonic</strain>
    </source>
</reference>
<evidence type="ECO:0000256" key="6">
    <source>
        <dbReference type="RuleBase" id="RU610713"/>
    </source>
</evidence>
<reference evidence="10" key="2">
    <citation type="submission" date="2020-12" db="UniProtKB">
        <authorList>
            <consortium name="WormBaseParasite"/>
        </authorList>
    </citation>
    <scope>IDENTIFICATION</scope>
</reference>
<dbReference type="AlphaFoldDB" id="A0A090LIY1"/>
<comment type="catalytic activity">
    <reaction evidence="6">
        <text>Random hydrolysis of (1-&gt;4)-linkages between N-acetyl-beta-D-glucosamine and D-glucuronate residues in hyaluronate.</text>
        <dbReference type="EC" id="3.2.1.35"/>
    </reaction>
</comment>
<keyword evidence="6" id="KW-0326">Glycosidase</keyword>
<dbReference type="SUPFAM" id="SSF51445">
    <property type="entry name" value="(Trans)glycosidases"/>
    <property type="match status" value="1"/>
</dbReference>
<dbReference type="Gene3D" id="3.20.20.70">
    <property type="entry name" value="Aldolase class I"/>
    <property type="match status" value="1"/>
</dbReference>
<dbReference type="PRINTS" id="PR00846">
    <property type="entry name" value="GLHYDRLASE56"/>
</dbReference>
<evidence type="ECO:0000256" key="1">
    <source>
        <dbReference type="ARBA" id="ARBA00008871"/>
    </source>
</evidence>
<evidence type="ECO:0000313" key="10">
    <source>
        <dbReference type="WBParaSite" id="SRAE_2000275100.1"/>
    </source>
</evidence>
<dbReference type="GO" id="GO:0004415">
    <property type="term" value="F:hyalurononglucosaminidase activity"/>
    <property type="evidence" value="ECO:0007669"/>
    <property type="project" value="UniProtKB-UniRule"/>
</dbReference>
<dbReference type="WBParaSite" id="SRAE_2000275100.1">
    <property type="protein sequence ID" value="SRAE_2000275100.1"/>
    <property type="gene ID" value="WBGene00262965"/>
</dbReference>
<dbReference type="GeneID" id="36380458"/>
<dbReference type="Pfam" id="PF01630">
    <property type="entry name" value="Glyco_hydro_56"/>
    <property type="match status" value="1"/>
</dbReference>
<evidence type="ECO:0000256" key="5">
    <source>
        <dbReference type="PIRSR" id="PIRSR038193-3"/>
    </source>
</evidence>
<sequence length="399" mass="47039">MKVFVVANFICITTISQALFPIPTKIYWNIATNTCLKKGINIPLENYDLISNNDQHFYGENIVTLYEKHVGLYPYLIKVNDSYNQFINGGLPQNVDLNKHLEKLKENVNRIIPNKKFNGLAVIDIEKWRPLFEANWLSKNIYRKESIDNVFQKYPNISQNASIKLGEKEFDESAFNFMIKTIKVCKLLRPFAKWGFYGFPICDMNGYKRKNKYCYHDINEKMIQFLKYVDALYPTAYIYGGHSYDNQKEYIRKVLKETKRLNQLLEKFGYGKKEIYMFHKIEVYNEVSNNRQSNFYDPYQLCISQGQSIVNDLEGIIIWSTSNDISKRCEILKQYVELQFGPYLEKIGNLFDICKNKKSPDEICNKLMVSKNDKICSDFLTPESVKQWCNVEFYGEKYK</sequence>
<dbReference type="PANTHER" id="PTHR11769:SF35">
    <property type="entry name" value="HYALURONIDASE"/>
    <property type="match status" value="1"/>
</dbReference>
<evidence type="ECO:0000256" key="7">
    <source>
        <dbReference type="SAM" id="SignalP"/>
    </source>
</evidence>
<dbReference type="Proteomes" id="UP000035682">
    <property type="component" value="Unplaced"/>
</dbReference>
<organism evidence="8">
    <name type="scientific">Strongyloides ratti</name>
    <name type="common">Parasitic roundworm</name>
    <dbReference type="NCBI Taxonomy" id="34506"/>
    <lineage>
        <taxon>Eukaryota</taxon>
        <taxon>Metazoa</taxon>
        <taxon>Ecdysozoa</taxon>
        <taxon>Nematoda</taxon>
        <taxon>Chromadorea</taxon>
        <taxon>Rhabditida</taxon>
        <taxon>Tylenchina</taxon>
        <taxon>Panagrolaimomorpha</taxon>
        <taxon>Strongyloidoidea</taxon>
        <taxon>Strongyloididae</taxon>
        <taxon>Strongyloides</taxon>
    </lineage>
</organism>
<feature type="signal peptide" evidence="7">
    <location>
        <begin position="1"/>
        <end position="18"/>
    </location>
</feature>
<keyword evidence="2 5" id="KW-1015">Disulfide bond</keyword>
<gene>
    <name evidence="8 10 11" type="ORF">SRAE_2000275100</name>
</gene>
<comment type="similarity">
    <text evidence="1 3 6">Belongs to the glycosyl hydrolase 56 family.</text>
</comment>
<dbReference type="RefSeq" id="XP_024507293.1">
    <property type="nucleotide sequence ID" value="XM_024653858.1"/>
</dbReference>
<feature type="active site" description="Proton donor" evidence="4">
    <location>
        <position position="126"/>
    </location>
</feature>
<dbReference type="EMBL" id="LN609529">
    <property type="protein sequence ID" value="CEF68093.1"/>
    <property type="molecule type" value="Genomic_DNA"/>
</dbReference>
<evidence type="ECO:0000256" key="4">
    <source>
        <dbReference type="PIRSR" id="PIRSR038193-1"/>
    </source>
</evidence>
<name>A0A090LIY1_STRRB</name>
<feature type="chain" id="PRO_5015030872" description="Hyaluronidase" evidence="7">
    <location>
        <begin position="19"/>
        <end position="399"/>
    </location>
</feature>
<feature type="disulfide bond" evidence="5">
    <location>
        <begin position="35"/>
        <end position="329"/>
    </location>
</feature>
<feature type="disulfide bond" evidence="5">
    <location>
        <begin position="202"/>
        <end position="214"/>
    </location>
</feature>
<keyword evidence="6 8" id="KW-0378">Hydrolase</keyword>
<dbReference type="PANTHER" id="PTHR11769">
    <property type="entry name" value="HYALURONIDASE"/>
    <property type="match status" value="1"/>
</dbReference>
<evidence type="ECO:0000313" key="9">
    <source>
        <dbReference type="Proteomes" id="UP000035682"/>
    </source>
</evidence>
<evidence type="ECO:0000313" key="11">
    <source>
        <dbReference type="WormBase" id="SRAE_2000275100"/>
    </source>
</evidence>
<protein>
    <recommendedName>
        <fullName evidence="6">Hyaluronidase</fullName>
        <ecNumber evidence="6">3.2.1.35</ecNumber>
    </recommendedName>
</protein>
<keyword evidence="7" id="KW-0732">Signal</keyword>
<dbReference type="OrthoDB" id="5796153at2759"/>
<dbReference type="PIRSF" id="PIRSF038193">
    <property type="entry name" value="Hyaluronidase"/>
    <property type="match status" value="1"/>
</dbReference>
<dbReference type="OMA" id="QYYIREA"/>
<dbReference type="InterPro" id="IPR017853">
    <property type="entry name" value="GH"/>
</dbReference>
<evidence type="ECO:0000256" key="3">
    <source>
        <dbReference type="PIRNR" id="PIRNR038193"/>
    </source>
</evidence>
<evidence type="ECO:0000256" key="2">
    <source>
        <dbReference type="ARBA" id="ARBA00023157"/>
    </source>
</evidence>
<dbReference type="GO" id="GO:0030214">
    <property type="term" value="P:hyaluronan catabolic process"/>
    <property type="evidence" value="ECO:0007669"/>
    <property type="project" value="TreeGrafter"/>
</dbReference>
<dbReference type="STRING" id="34506.A0A090LIY1"/>
<proteinExistence type="inferred from homology"/>
<dbReference type="EC" id="3.2.1.35" evidence="6"/>